<reference evidence="2" key="2">
    <citation type="submission" date="2023-11" db="UniProtKB">
        <authorList>
            <consortium name="WormBaseParasite"/>
        </authorList>
    </citation>
    <scope>IDENTIFICATION</scope>
</reference>
<evidence type="ECO:0000313" key="1">
    <source>
        <dbReference type="Proteomes" id="UP000050795"/>
    </source>
</evidence>
<dbReference type="AlphaFoldDB" id="A0AA85IV45"/>
<proteinExistence type="predicted"/>
<name>A0AA85IV45_TRIRE</name>
<accession>A0AA85IV45</accession>
<dbReference type="Pfam" id="PF24569">
    <property type="entry name" value="CFAP161"/>
    <property type="match status" value="1"/>
</dbReference>
<protein>
    <submittedName>
        <fullName evidence="2">Uncharacterized protein</fullName>
    </submittedName>
</protein>
<reference evidence="1" key="1">
    <citation type="submission" date="2022-06" db="EMBL/GenBank/DDBJ databases">
        <authorList>
            <person name="Berger JAMES D."/>
            <person name="Berger JAMES D."/>
        </authorList>
    </citation>
    <scope>NUCLEOTIDE SEQUENCE [LARGE SCALE GENOMIC DNA]</scope>
</reference>
<sequence length="285" mass="32357">MGSFTRDDNTYSSKTLIGQWTEKRKVEQDRIEDFLERCKRENLAIQKMTRLYQSIMQDTPVKMSTDGCVRYGENYGLIFSPSDQNIVQLGWENERPQTMLAAGCQSCLNTVELNIKDGNEVVATVCIQPVARSVFQIISPKCGMTDCVVKYGDTVQFSLANKNISEERLYLASDIVSPLSASSMSGHQKLYLTTNCCSFLTHWKIVCKEPSMRLETEGCPVKSDKFVVIKHAHTNEAIAVEEKYPYNSYFGREYEASCHTYLDGHKCERDLNHISIATIIPPRND</sequence>
<dbReference type="GO" id="GO:0031514">
    <property type="term" value="C:motile cilium"/>
    <property type="evidence" value="ECO:0007669"/>
    <property type="project" value="TreeGrafter"/>
</dbReference>
<organism evidence="1 2">
    <name type="scientific">Trichobilharzia regenti</name>
    <name type="common">Nasal bird schistosome</name>
    <dbReference type="NCBI Taxonomy" id="157069"/>
    <lineage>
        <taxon>Eukaryota</taxon>
        <taxon>Metazoa</taxon>
        <taxon>Spiralia</taxon>
        <taxon>Lophotrochozoa</taxon>
        <taxon>Platyhelminthes</taxon>
        <taxon>Trematoda</taxon>
        <taxon>Digenea</taxon>
        <taxon>Strigeidida</taxon>
        <taxon>Schistosomatoidea</taxon>
        <taxon>Schistosomatidae</taxon>
        <taxon>Trichobilharzia</taxon>
    </lineage>
</organism>
<dbReference type="InterPro" id="IPR055325">
    <property type="entry name" value="CF161"/>
</dbReference>
<dbReference type="PANTHER" id="PTHR24274">
    <property type="entry name" value="CILIA- AND FLAGELLA-ASSOCIATED PROTEIN 161"/>
    <property type="match status" value="1"/>
</dbReference>
<dbReference type="GO" id="GO:0060271">
    <property type="term" value="P:cilium assembly"/>
    <property type="evidence" value="ECO:0007669"/>
    <property type="project" value="TreeGrafter"/>
</dbReference>
<dbReference type="Proteomes" id="UP000050795">
    <property type="component" value="Unassembled WGS sequence"/>
</dbReference>
<dbReference type="WBParaSite" id="TREG1_104940.1">
    <property type="protein sequence ID" value="TREG1_104940.1"/>
    <property type="gene ID" value="TREG1_104940"/>
</dbReference>
<evidence type="ECO:0000313" key="2">
    <source>
        <dbReference type="WBParaSite" id="TREG1_104940.1"/>
    </source>
</evidence>
<keyword evidence="1" id="KW-1185">Reference proteome</keyword>
<dbReference type="PANTHER" id="PTHR24274:SF1">
    <property type="entry name" value="CILIA- AND FLAGELLA-ASSOCIATED PROTEIN 161"/>
    <property type="match status" value="1"/>
</dbReference>